<keyword evidence="2" id="KW-0472">Membrane</keyword>
<keyword evidence="2" id="KW-0812">Transmembrane</keyword>
<feature type="compositionally biased region" description="Polar residues" evidence="1">
    <location>
        <begin position="52"/>
        <end position="63"/>
    </location>
</feature>
<comment type="caution">
    <text evidence="3">The sequence shown here is derived from an EMBL/GenBank/DDBJ whole genome shotgun (WGS) entry which is preliminary data.</text>
</comment>
<keyword evidence="4" id="KW-1185">Reference proteome</keyword>
<evidence type="ECO:0008006" key="5">
    <source>
        <dbReference type="Google" id="ProtNLM"/>
    </source>
</evidence>
<dbReference type="VEuPathDB" id="FungiDB:F4678DRAFT_308491"/>
<evidence type="ECO:0000313" key="4">
    <source>
        <dbReference type="Proteomes" id="UP001148614"/>
    </source>
</evidence>
<feature type="compositionally biased region" description="Polar residues" evidence="1">
    <location>
        <begin position="1"/>
        <end position="12"/>
    </location>
</feature>
<reference evidence="3" key="1">
    <citation type="submission" date="2022-07" db="EMBL/GenBank/DDBJ databases">
        <title>Genome Sequence of Xylaria arbuscula.</title>
        <authorList>
            <person name="Buettner E."/>
        </authorList>
    </citation>
    <scope>NUCLEOTIDE SEQUENCE</scope>
    <source>
        <strain evidence="3">VT107</strain>
    </source>
</reference>
<dbReference type="AlphaFoldDB" id="A0A9W8NMM1"/>
<evidence type="ECO:0000256" key="1">
    <source>
        <dbReference type="SAM" id="MobiDB-lite"/>
    </source>
</evidence>
<feature type="region of interest" description="Disordered" evidence="1">
    <location>
        <begin position="218"/>
        <end position="258"/>
    </location>
</feature>
<evidence type="ECO:0000313" key="3">
    <source>
        <dbReference type="EMBL" id="KAJ3579644.1"/>
    </source>
</evidence>
<keyword evidence="2" id="KW-1133">Transmembrane helix</keyword>
<feature type="region of interest" description="Disordered" evidence="1">
    <location>
        <begin position="1"/>
        <end position="97"/>
    </location>
</feature>
<dbReference type="EMBL" id="JANPWZ010000073">
    <property type="protein sequence ID" value="KAJ3579644.1"/>
    <property type="molecule type" value="Genomic_DNA"/>
</dbReference>
<feature type="compositionally biased region" description="Polar residues" evidence="1">
    <location>
        <begin position="22"/>
        <end position="39"/>
    </location>
</feature>
<feature type="region of interest" description="Disordered" evidence="1">
    <location>
        <begin position="139"/>
        <end position="162"/>
    </location>
</feature>
<organism evidence="3 4">
    <name type="scientific">Xylaria arbuscula</name>
    <dbReference type="NCBI Taxonomy" id="114810"/>
    <lineage>
        <taxon>Eukaryota</taxon>
        <taxon>Fungi</taxon>
        <taxon>Dikarya</taxon>
        <taxon>Ascomycota</taxon>
        <taxon>Pezizomycotina</taxon>
        <taxon>Sordariomycetes</taxon>
        <taxon>Xylariomycetidae</taxon>
        <taxon>Xylariales</taxon>
        <taxon>Xylariaceae</taxon>
        <taxon>Xylaria</taxon>
    </lineage>
</organism>
<proteinExistence type="predicted"/>
<accession>A0A9W8NMM1</accession>
<name>A0A9W8NMM1_9PEZI</name>
<dbReference type="Proteomes" id="UP001148614">
    <property type="component" value="Unassembled WGS sequence"/>
</dbReference>
<gene>
    <name evidence="3" type="ORF">NPX13_g923</name>
</gene>
<evidence type="ECO:0000256" key="2">
    <source>
        <dbReference type="SAM" id="Phobius"/>
    </source>
</evidence>
<protein>
    <recommendedName>
        <fullName evidence="5">Adhesin domain-containing protein</fullName>
    </recommendedName>
</protein>
<sequence>MPYSDNLYSSLNEDSDGEEFTDQLSPSDGQFPPASSNETPHVPNVLIPDPTLQETTANKSGSKAQEAGKDSLLNSQAHPAESSFEPSGRQEQAATATSPLLPHQQRGITHSPSSPSHSLRQVLANRLWSSPVYPDAPPAYSPSPVSPFSPTVPGNPQQQERQSNYSTFGTSHMMGGPERGPTRARRRLPAWLNWKYGLIALAVLIAAIVFLGGISFTSSHPNHDNDQTTPAEPIEKEPEAQVPGDPESPGTPDQETFCQGQQYSYDDQILTLDFDKSRNLSFKETKYKHSGSSSVRVGGYVHVRRLRNGDGDPRMELDIVTNEPNLHLFTTLDGEEQRAKVALPEAYDSTVPGQRPCVEVKGTIWVPKNAEIGVVSVDTIHLPILLLDDLSLRVAEYTELTSIVGDIKAAASEPLPGEGAVGVSITNPDYTFIPAKDTWAFDSRIIEVHTTSGSIDGNYPLYDMLGLHTTSGSIQVSVTPHEELEGHPKPAVLSLSTISGSISAAEPIHELSLMPQRDYLVDVSTTSGSVTNALAFSAGLTVHSTASTLGLDLLPVINIDKITSRNPAQLETVTTSGSIAARVLEPMFYDGNGKAVASQVLDCLDAKHKSTSGGIGLRYPQSWEGTLDVKTTSGSIKARGKDLKIIKSSRGFPGSMMEARKGAEGQKSTIEARAHFGSLDVLVGDEA</sequence>
<feature type="transmembrane region" description="Helical" evidence="2">
    <location>
        <begin position="196"/>
        <end position="216"/>
    </location>
</feature>